<dbReference type="PhylomeDB" id="Q707W4"/>
<protein>
    <submittedName>
        <fullName evidence="2">Endonuclease for mating-type switching</fullName>
    </submittedName>
</protein>
<keyword evidence="2" id="KW-0255">Endonuclease</keyword>
<keyword evidence="2" id="KW-0540">Nuclease</keyword>
<dbReference type="InterPro" id="IPR036844">
    <property type="entry name" value="Hint_dom_sf"/>
</dbReference>
<sequence>MFDINTTVVMANGEIKKVCELTVNSLVMCDDGTPARITHISSAHHTTYEIYQKTKHRANEGEPGRLDPRRKTVYQRLGFNCTGSHLIPLRVPAIACLENSTIKPNLTVRWRCLEDVVTNDGRLISIPKNHHKNFPKTQEGFLLADNFIKERSAITGDYIDYLIEVRDLDYLDTSMRVTSALKCSPILCGNGILSKFLSGKPHLITPSITAMAWLLGLWIGDGTTKEPEITMDSLDAPLMNSLIVLGRKWGIYPTYKDEKVPLRAKHVRLYYGNEPEEKRKTRNLRKNNPFWNTVLALGFKKENSGEKYVPEFMWTEDIEIREAFLAGLIDSDGYVSKRKDNPDVYKVSIQTIYPCIMDAVVHIARSLGISATVTTRSARPEVIEGRLVNCQFTYDCNISGSSALQNVLSYCRSGHKRRKAPESVIREPQFFGFIDKKISEADVKGIHFEDERNILLGNKVVAHCCKQECLTEGNRLLDTKKLKYCVSCPRSGVRYFYRDWTGKNRVCGRCYGRYKFSGYRCVNCMYVPEAREVKKAKMKGEELGIDPTGIPVRGICCPRCSGILNFDEIRGPSSAHRRAMIN</sequence>
<proteinExistence type="predicted"/>
<evidence type="ECO:0000259" key="1">
    <source>
        <dbReference type="PROSITE" id="PS50819"/>
    </source>
</evidence>
<gene>
    <name evidence="2" type="primary">ho</name>
</gene>
<dbReference type="Pfam" id="PF05204">
    <property type="entry name" value="Hom_end"/>
    <property type="match status" value="2"/>
</dbReference>
<reference evidence="2" key="1">
    <citation type="journal article" date="2004" name="Proc. Natl. Acad. Sci. U.S.A.">
        <title>Evolution of the MAT locus and its Ho endonuclease in yeast species.</title>
        <authorList>
            <person name="Butler G."/>
            <person name="Kenny C."/>
            <person name="Fagan A."/>
            <person name="Kurischko C."/>
            <person name="Gaillardin C."/>
            <person name="Wolfe K.H."/>
        </authorList>
    </citation>
    <scope>NUCLEOTIDE SEQUENCE</scope>
    <source>
        <strain evidence="2">CBS 2170</strain>
    </source>
</reference>
<dbReference type="InterPro" id="IPR027434">
    <property type="entry name" value="Homing_endonucl"/>
</dbReference>
<dbReference type="SUPFAM" id="SSF55608">
    <property type="entry name" value="Homing endonucleases"/>
    <property type="match status" value="2"/>
</dbReference>
<dbReference type="PRINTS" id="PR00379">
    <property type="entry name" value="INTEIN"/>
</dbReference>
<organism evidence="2">
    <name type="scientific">Nakaseomyces delphensis</name>
    <name type="common">Yeast</name>
    <name type="synonym">Kluyveromyces delphensis</name>
    <dbReference type="NCBI Taxonomy" id="51657"/>
    <lineage>
        <taxon>Eukaryota</taxon>
        <taxon>Fungi</taxon>
        <taxon>Dikarya</taxon>
        <taxon>Ascomycota</taxon>
        <taxon>Saccharomycotina</taxon>
        <taxon>Saccharomycetes</taxon>
        <taxon>Saccharomycetales</taxon>
        <taxon>Saccharomycetaceae</taxon>
        <taxon>Nakaseomyces</taxon>
    </lineage>
</organism>
<dbReference type="PROSITE" id="PS50819">
    <property type="entry name" value="INTEIN_ENDONUCLEASE"/>
    <property type="match status" value="1"/>
</dbReference>
<dbReference type="InterPro" id="IPR007869">
    <property type="entry name" value="Homing_endonuc_PI-Sce"/>
</dbReference>
<evidence type="ECO:0000313" key="2">
    <source>
        <dbReference type="EMBL" id="CAE84441.1"/>
    </source>
</evidence>
<dbReference type="GO" id="GO:0003677">
    <property type="term" value="F:DNA binding"/>
    <property type="evidence" value="ECO:0007669"/>
    <property type="project" value="InterPro"/>
</dbReference>
<feature type="domain" description="DOD-type homing endonuclease" evidence="1">
    <location>
        <begin position="214"/>
        <end position="369"/>
    </location>
</feature>
<dbReference type="Gene3D" id="3.10.28.10">
    <property type="entry name" value="Homing endonucleases"/>
    <property type="match status" value="2"/>
</dbReference>
<dbReference type="AlphaFoldDB" id="Q707W4"/>
<dbReference type="Gene3D" id="2.170.16.10">
    <property type="entry name" value="Hedgehog/Intein (Hint) domain"/>
    <property type="match status" value="1"/>
</dbReference>
<dbReference type="EMBL" id="AJ617311">
    <property type="protein sequence ID" value="CAE84441.1"/>
    <property type="molecule type" value="Genomic_DNA"/>
</dbReference>
<name>Q707W4_NAKDE</name>
<dbReference type="GO" id="GO:0004519">
    <property type="term" value="F:endonuclease activity"/>
    <property type="evidence" value="ECO:0007669"/>
    <property type="project" value="UniProtKB-KW"/>
</dbReference>
<dbReference type="InterPro" id="IPR004042">
    <property type="entry name" value="Intein_endonuc_central"/>
</dbReference>
<dbReference type="GO" id="GO:0016539">
    <property type="term" value="P:intein-mediated protein splicing"/>
    <property type="evidence" value="ECO:0007669"/>
    <property type="project" value="InterPro"/>
</dbReference>
<accession>Q707W4</accession>
<dbReference type="Pfam" id="PF05203">
    <property type="entry name" value="Hom_end_hint"/>
    <property type="match status" value="1"/>
</dbReference>
<keyword evidence="2" id="KW-0378">Hydrolase</keyword>
<dbReference type="InterPro" id="IPR006142">
    <property type="entry name" value="INTEIN"/>
</dbReference>
<dbReference type="InterPro" id="IPR007868">
    <property type="entry name" value="Hom_end_hint"/>
</dbReference>
<dbReference type="SUPFAM" id="SSF51294">
    <property type="entry name" value="Hedgehog/intein (Hint) domain"/>
    <property type="match status" value="1"/>
</dbReference>